<name>A0A1I0U9J0_9NOCA</name>
<evidence type="ECO:0000313" key="2">
    <source>
        <dbReference type="EMBL" id="SFA60752.1"/>
    </source>
</evidence>
<evidence type="ECO:0000313" key="3">
    <source>
        <dbReference type="Proteomes" id="UP000182054"/>
    </source>
</evidence>
<dbReference type="RefSeq" id="WP_068365737.1">
    <property type="nucleotide sequence ID" value="NZ_FOJN01000016.1"/>
</dbReference>
<proteinExistence type="predicted"/>
<feature type="region of interest" description="Disordered" evidence="1">
    <location>
        <begin position="51"/>
        <end position="74"/>
    </location>
</feature>
<dbReference type="EMBL" id="FOJN01000016">
    <property type="protein sequence ID" value="SFA60752.1"/>
    <property type="molecule type" value="Genomic_DNA"/>
</dbReference>
<sequence>MPESHEISFEHLQGGVTVTYDEATEQVSVAVDGATKVTAFVGVLEPVPGPEVIDAEPIVEPDPPPSGGTTTEGN</sequence>
<protein>
    <submittedName>
        <fullName evidence="2">Uncharacterized protein</fullName>
    </submittedName>
</protein>
<dbReference type="AlphaFoldDB" id="A0A1I0U9J0"/>
<dbReference type="Proteomes" id="UP000182054">
    <property type="component" value="Unassembled WGS sequence"/>
</dbReference>
<dbReference type="GeneID" id="85487281"/>
<gene>
    <name evidence="2" type="ORF">SAMN05444374_11615</name>
</gene>
<reference evidence="2 3" key="1">
    <citation type="submission" date="2016-10" db="EMBL/GenBank/DDBJ databases">
        <authorList>
            <person name="de Groot N.N."/>
        </authorList>
    </citation>
    <scope>NUCLEOTIDE SEQUENCE [LARGE SCALE GENOMIC DNA]</scope>
    <source>
        <strain evidence="2 3">DSM 44908</strain>
    </source>
</reference>
<organism evidence="2 3">
    <name type="scientific">Rhodococcoides kroppenstedtii</name>
    <dbReference type="NCBI Taxonomy" id="293050"/>
    <lineage>
        <taxon>Bacteria</taxon>
        <taxon>Bacillati</taxon>
        <taxon>Actinomycetota</taxon>
        <taxon>Actinomycetes</taxon>
        <taxon>Mycobacteriales</taxon>
        <taxon>Nocardiaceae</taxon>
        <taxon>Rhodococcoides</taxon>
    </lineage>
</organism>
<accession>A0A1I0U9J0</accession>
<evidence type="ECO:0000256" key="1">
    <source>
        <dbReference type="SAM" id="MobiDB-lite"/>
    </source>
</evidence>